<comment type="caution">
    <text evidence="1">The sequence shown here is derived from an EMBL/GenBank/DDBJ whole genome shotgun (WGS) entry which is preliminary data.</text>
</comment>
<proteinExistence type="predicted"/>
<dbReference type="EMBL" id="SNRW01012116">
    <property type="protein sequence ID" value="KAA6374252.1"/>
    <property type="molecule type" value="Genomic_DNA"/>
</dbReference>
<evidence type="ECO:0000313" key="2">
    <source>
        <dbReference type="Proteomes" id="UP000324800"/>
    </source>
</evidence>
<gene>
    <name evidence="1" type="ORF">EZS28_030220</name>
</gene>
<evidence type="ECO:0000313" key="1">
    <source>
        <dbReference type="EMBL" id="KAA6374252.1"/>
    </source>
</evidence>
<sequence length="172" mass="19983">MQAVHYTLKTFMELHNNSQARDILVIFDNQMTVADIQRKSCCSEFNRVLLAIWNAFATKYKKKVPIFYFWNNEDSATGTGALTQYWNDRRRYYMFQPISLTNKVVNKIMQDYPSILQITPSFATLKQRVSLEKLAYRTVNIPFAVNCCIQDLLQSVTNANIPPGNLKAWLNL</sequence>
<accession>A0A5J4UVY7</accession>
<dbReference type="AlphaFoldDB" id="A0A5J4UVY7"/>
<organism evidence="1 2">
    <name type="scientific">Streblomastix strix</name>
    <dbReference type="NCBI Taxonomy" id="222440"/>
    <lineage>
        <taxon>Eukaryota</taxon>
        <taxon>Metamonada</taxon>
        <taxon>Preaxostyla</taxon>
        <taxon>Oxymonadida</taxon>
        <taxon>Streblomastigidae</taxon>
        <taxon>Streblomastix</taxon>
    </lineage>
</organism>
<name>A0A5J4UVY7_9EUKA</name>
<dbReference type="Proteomes" id="UP000324800">
    <property type="component" value="Unassembled WGS sequence"/>
</dbReference>
<protein>
    <submittedName>
        <fullName evidence="1">Uncharacterized protein</fullName>
    </submittedName>
</protein>
<reference evidence="1 2" key="1">
    <citation type="submission" date="2019-03" db="EMBL/GenBank/DDBJ databases">
        <title>Single cell metagenomics reveals metabolic interactions within the superorganism composed of flagellate Streblomastix strix and complex community of Bacteroidetes bacteria on its surface.</title>
        <authorList>
            <person name="Treitli S.C."/>
            <person name="Kolisko M."/>
            <person name="Husnik F."/>
            <person name="Keeling P."/>
            <person name="Hampl V."/>
        </authorList>
    </citation>
    <scope>NUCLEOTIDE SEQUENCE [LARGE SCALE GENOMIC DNA]</scope>
    <source>
        <strain evidence="1">ST1C</strain>
    </source>
</reference>